<feature type="compositionally biased region" description="Basic and acidic residues" evidence="1">
    <location>
        <begin position="1"/>
        <end position="12"/>
    </location>
</feature>
<feature type="compositionally biased region" description="Polar residues" evidence="1">
    <location>
        <begin position="41"/>
        <end position="56"/>
    </location>
</feature>
<dbReference type="EMBL" id="QGKY02000094">
    <property type="protein sequence ID" value="KAF2603291.1"/>
    <property type="molecule type" value="Genomic_DNA"/>
</dbReference>
<protein>
    <submittedName>
        <fullName evidence="3">Uncharacterized protein</fullName>
    </submittedName>
</protein>
<proteinExistence type="predicted"/>
<reference evidence="3" key="2">
    <citation type="submission" date="2019-12" db="EMBL/GenBank/DDBJ databases">
        <title>Genome sequencing and annotation of Brassica cretica.</title>
        <authorList>
            <person name="Studholme D.J."/>
            <person name="Sarris P.F."/>
        </authorList>
    </citation>
    <scope>NUCLEOTIDE SEQUENCE</scope>
    <source>
        <strain evidence="2">PFS-001/15</strain>
        <strain evidence="3">PFS-102/07</strain>
        <tissue evidence="3">Leaf</tissue>
    </source>
</reference>
<evidence type="ECO:0000313" key="4">
    <source>
        <dbReference type="EMBL" id="KAF3557661.1"/>
    </source>
</evidence>
<evidence type="ECO:0000313" key="2">
    <source>
        <dbReference type="EMBL" id="KAF2567116.1"/>
    </source>
</evidence>
<evidence type="ECO:0000313" key="3">
    <source>
        <dbReference type="EMBL" id="KAF2603291.1"/>
    </source>
</evidence>
<sequence>MSHWEEQLKQSEDTPAAPGEYELCTQDTSTVPPATDRCTRRGNSGRTPLIASSSLPPTHLGDK</sequence>
<dbReference type="EMBL" id="QGKW02001911">
    <property type="protein sequence ID" value="KAF2567116.1"/>
    <property type="molecule type" value="Genomic_DNA"/>
</dbReference>
<accession>A0A8S9LB34</accession>
<dbReference type="EMBL" id="QGKX02000996">
    <property type="protein sequence ID" value="KAF3557661.1"/>
    <property type="molecule type" value="Genomic_DNA"/>
</dbReference>
<dbReference type="Proteomes" id="UP000712600">
    <property type="component" value="Unassembled WGS sequence"/>
</dbReference>
<name>A0A8S9LB34_BRACR</name>
<dbReference type="Proteomes" id="UP000712281">
    <property type="component" value="Unassembled WGS sequence"/>
</dbReference>
<dbReference type="AlphaFoldDB" id="A0A8S9LB34"/>
<gene>
    <name evidence="2" type="ORF">F2Q68_00028406</name>
    <name evidence="4" type="ORF">F2Q69_00018025</name>
    <name evidence="3" type="ORF">F2Q70_00028839</name>
</gene>
<organism evidence="3">
    <name type="scientific">Brassica cretica</name>
    <name type="common">Mustard</name>
    <dbReference type="NCBI Taxonomy" id="69181"/>
    <lineage>
        <taxon>Eukaryota</taxon>
        <taxon>Viridiplantae</taxon>
        <taxon>Streptophyta</taxon>
        <taxon>Embryophyta</taxon>
        <taxon>Tracheophyta</taxon>
        <taxon>Spermatophyta</taxon>
        <taxon>Magnoliopsida</taxon>
        <taxon>eudicotyledons</taxon>
        <taxon>Gunneridae</taxon>
        <taxon>Pentapetalae</taxon>
        <taxon>rosids</taxon>
        <taxon>malvids</taxon>
        <taxon>Brassicales</taxon>
        <taxon>Brassicaceae</taxon>
        <taxon>Brassiceae</taxon>
        <taxon>Brassica</taxon>
    </lineage>
</organism>
<reference evidence="4" key="1">
    <citation type="submission" date="2019-12" db="EMBL/GenBank/DDBJ databases">
        <title>Genome sequencing and annotation of Brassica cretica.</title>
        <authorList>
            <person name="Studholme D.J."/>
            <person name="Sarris P."/>
        </authorList>
    </citation>
    <scope>NUCLEOTIDE SEQUENCE</scope>
    <source>
        <strain evidence="4">PFS-109/04</strain>
        <tissue evidence="4">Leaf</tissue>
    </source>
</reference>
<evidence type="ECO:0000256" key="1">
    <source>
        <dbReference type="SAM" id="MobiDB-lite"/>
    </source>
</evidence>
<comment type="caution">
    <text evidence="3">The sequence shown here is derived from an EMBL/GenBank/DDBJ whole genome shotgun (WGS) entry which is preliminary data.</text>
</comment>
<feature type="region of interest" description="Disordered" evidence="1">
    <location>
        <begin position="1"/>
        <end position="63"/>
    </location>
</feature>